<feature type="transmembrane region" description="Helical" evidence="8">
    <location>
        <begin position="213"/>
        <end position="235"/>
    </location>
</feature>
<keyword evidence="3" id="KW-1003">Cell membrane</keyword>
<comment type="caution">
    <text evidence="9">The sequence shown here is derived from an EMBL/GenBank/DDBJ whole genome shotgun (WGS) entry which is preliminary data.</text>
</comment>
<reference evidence="9" key="1">
    <citation type="submission" date="2020-06" db="EMBL/GenBank/DDBJ databases">
        <authorList>
            <consortium name="Plant Systems Biology data submission"/>
        </authorList>
    </citation>
    <scope>NUCLEOTIDE SEQUENCE</scope>
    <source>
        <strain evidence="9">D6</strain>
    </source>
</reference>
<evidence type="ECO:0000256" key="3">
    <source>
        <dbReference type="ARBA" id="ARBA00022475"/>
    </source>
</evidence>
<dbReference type="AlphaFoldDB" id="A0A9N8EY67"/>
<dbReference type="PANTHER" id="PTHR30574">
    <property type="entry name" value="INNER MEMBRANE PROTEIN YEDE"/>
    <property type="match status" value="1"/>
</dbReference>
<keyword evidence="7 8" id="KW-0472">Membrane</keyword>
<organism evidence="9 10">
    <name type="scientific">Seminavis robusta</name>
    <dbReference type="NCBI Taxonomy" id="568900"/>
    <lineage>
        <taxon>Eukaryota</taxon>
        <taxon>Sar</taxon>
        <taxon>Stramenopiles</taxon>
        <taxon>Ochrophyta</taxon>
        <taxon>Bacillariophyta</taxon>
        <taxon>Bacillariophyceae</taxon>
        <taxon>Bacillariophycidae</taxon>
        <taxon>Naviculales</taxon>
        <taxon>Naviculaceae</taxon>
        <taxon>Seminavis</taxon>
    </lineage>
</organism>
<dbReference type="OrthoDB" id="46116at2759"/>
<name>A0A9N8EY67_9STRA</name>
<protein>
    <submittedName>
        <fullName evidence="9">YeeE YedE family integral membrane protein</fullName>
    </submittedName>
</protein>
<evidence type="ECO:0000313" key="10">
    <source>
        <dbReference type="Proteomes" id="UP001153069"/>
    </source>
</evidence>
<keyword evidence="4" id="KW-0997">Cell inner membrane</keyword>
<evidence type="ECO:0000256" key="2">
    <source>
        <dbReference type="ARBA" id="ARBA00022448"/>
    </source>
</evidence>
<feature type="transmembrane region" description="Helical" evidence="8">
    <location>
        <begin position="6"/>
        <end position="26"/>
    </location>
</feature>
<keyword evidence="2" id="KW-0813">Transport</keyword>
<dbReference type="EMBL" id="CAICTM010001952">
    <property type="protein sequence ID" value="CAB9527189.1"/>
    <property type="molecule type" value="Genomic_DNA"/>
</dbReference>
<feature type="transmembrane region" description="Helical" evidence="8">
    <location>
        <begin position="255"/>
        <end position="274"/>
    </location>
</feature>
<sequence length="367" mass="37979">MSLFTPVQGIVGGSLIGGSAGVLLILNGDIMGASGILSNALVNPIQAIQNPKNHWRYVYLASFALSVNVFVNYLAPKDFMSDERSLDSDVPIPSAIAYILGGFFVGLGTKIGNGCTTGHGICGISRFSPRNLVATCTFTGCSMATTYFLSPLRQWGSMTEFLRTTGIPAMSSVGSGLFLAAAVFAALATPAFSAKNRSATLDQAQGENEDRKTLGATLSGAMFAAGLAISGMAKASKVHDFLCISGFSKGSFDPTLVAVMGCGILASWLSYQFVDGFSMTSKTPLTCPLMGDKFSVPTNTAIDSQLLLGTSLFGLGWGITGICPGPAIFAAASGNVYATLLWLPGFVVGSMAGANVKEAMNSKKKAA</sequence>
<feature type="transmembrane region" description="Helical" evidence="8">
    <location>
        <begin position="95"/>
        <end position="112"/>
    </location>
</feature>
<dbReference type="Pfam" id="PF20398">
    <property type="entry name" value="DUF6691"/>
    <property type="match status" value="1"/>
</dbReference>
<keyword evidence="5 8" id="KW-0812">Transmembrane</keyword>
<keyword evidence="6 8" id="KW-1133">Transmembrane helix</keyword>
<evidence type="ECO:0000256" key="8">
    <source>
        <dbReference type="SAM" id="Phobius"/>
    </source>
</evidence>
<feature type="transmembrane region" description="Helical" evidence="8">
    <location>
        <begin position="306"/>
        <end position="330"/>
    </location>
</feature>
<dbReference type="InterPro" id="IPR046513">
    <property type="entry name" value="DUF6691"/>
</dbReference>
<feature type="transmembrane region" description="Helical" evidence="8">
    <location>
        <begin position="132"/>
        <end position="149"/>
    </location>
</feature>
<accession>A0A9N8EY67</accession>
<comment type="subcellular location">
    <subcellularLocation>
        <location evidence="1">Cell inner membrane</location>
        <topology evidence="1">Multi-pass membrane protein</topology>
    </subcellularLocation>
</comment>
<evidence type="ECO:0000256" key="4">
    <source>
        <dbReference type="ARBA" id="ARBA00022519"/>
    </source>
</evidence>
<evidence type="ECO:0000313" key="9">
    <source>
        <dbReference type="EMBL" id="CAB9527189.1"/>
    </source>
</evidence>
<proteinExistence type="predicted"/>
<evidence type="ECO:0000256" key="5">
    <source>
        <dbReference type="ARBA" id="ARBA00022692"/>
    </source>
</evidence>
<feature type="transmembrane region" description="Helical" evidence="8">
    <location>
        <begin position="169"/>
        <end position="192"/>
    </location>
</feature>
<keyword evidence="10" id="KW-1185">Reference proteome</keyword>
<dbReference type="GO" id="GO:0005886">
    <property type="term" value="C:plasma membrane"/>
    <property type="evidence" value="ECO:0007669"/>
    <property type="project" value="UniProtKB-SubCell"/>
</dbReference>
<gene>
    <name evidence="9" type="ORF">SEMRO_1954_G307640.1</name>
</gene>
<evidence type="ECO:0000256" key="7">
    <source>
        <dbReference type="ARBA" id="ARBA00023136"/>
    </source>
</evidence>
<evidence type="ECO:0000256" key="1">
    <source>
        <dbReference type="ARBA" id="ARBA00004429"/>
    </source>
</evidence>
<dbReference type="InterPro" id="IPR007272">
    <property type="entry name" value="Sulf_transp_TsuA/YedE"/>
</dbReference>
<dbReference type="Proteomes" id="UP001153069">
    <property type="component" value="Unassembled WGS sequence"/>
</dbReference>
<evidence type="ECO:0000256" key="6">
    <source>
        <dbReference type="ARBA" id="ARBA00022989"/>
    </source>
</evidence>
<feature type="transmembrane region" description="Helical" evidence="8">
    <location>
        <begin position="57"/>
        <end position="75"/>
    </location>
</feature>
<feature type="transmembrane region" description="Helical" evidence="8">
    <location>
        <begin position="336"/>
        <end position="356"/>
    </location>
</feature>
<dbReference type="PANTHER" id="PTHR30574:SF1">
    <property type="entry name" value="SULPHUR TRANSPORT DOMAIN-CONTAINING PROTEIN"/>
    <property type="match status" value="1"/>
</dbReference>